<name>A0ACC6NZ76_9BURK</name>
<dbReference type="EMBL" id="JAWDIE010000003">
    <property type="protein sequence ID" value="MEJ7137293.1"/>
    <property type="molecule type" value="Genomic_DNA"/>
</dbReference>
<gene>
    <name evidence="1" type="ORF">RV045_02465</name>
</gene>
<keyword evidence="1" id="KW-0413">Isomerase</keyword>
<proteinExistence type="predicted"/>
<dbReference type="Proteomes" id="UP001364695">
    <property type="component" value="Unassembled WGS sequence"/>
</dbReference>
<evidence type="ECO:0000313" key="2">
    <source>
        <dbReference type="Proteomes" id="UP001364695"/>
    </source>
</evidence>
<evidence type="ECO:0000313" key="1">
    <source>
        <dbReference type="EMBL" id="MEJ7137293.1"/>
    </source>
</evidence>
<keyword evidence="2" id="KW-1185">Reference proteome</keyword>
<comment type="caution">
    <text evidence="1">The sequence shown here is derived from an EMBL/GenBank/DDBJ whole genome shotgun (WGS) entry which is preliminary data.</text>
</comment>
<protein>
    <submittedName>
        <fullName evidence="1">KpsF/GutQ family sugar-phosphate isomerase</fullName>
    </submittedName>
</protein>
<organism evidence="1 2">
    <name type="scientific">Amphibiibacter pelophylacis</name>
    <dbReference type="NCBI Taxonomy" id="1799477"/>
    <lineage>
        <taxon>Bacteria</taxon>
        <taxon>Pseudomonadati</taxon>
        <taxon>Pseudomonadota</taxon>
        <taxon>Betaproteobacteria</taxon>
        <taxon>Burkholderiales</taxon>
        <taxon>Sphaerotilaceae</taxon>
        <taxon>Amphibiibacter</taxon>
    </lineage>
</organism>
<reference evidence="1" key="1">
    <citation type="submission" date="2023-10" db="EMBL/GenBank/DDBJ databases">
        <title>Amphibacter perezi, gen. nov., sp. nov. a novel taxa of the family Comamonadaceae, class Betaproteobacteria isolated from the skin microbiota of Pelophylax perezi from different populations.</title>
        <authorList>
            <person name="Costa S."/>
            <person name="Proenca D.N."/>
            <person name="Lopes I."/>
            <person name="Morais P.V."/>
        </authorList>
    </citation>
    <scope>NUCLEOTIDE SEQUENCE</scope>
    <source>
        <strain evidence="1">SL12-8</strain>
    </source>
</reference>
<accession>A0ACC6NZ76</accession>
<sequence>MPAELTASSATASALDWVRRTLDIETQALQAVRDRVGEPYARAVALMLACTGRIVVIGMGKSGHVGKKVAATLASTGTPAFFVHPAEAAHGDLGMITAQDVALVLSNSGESNEISLLLPALHRLEVPVVALTGGGNSSLARHAAVVLDTGVAQEACPLGLAPTASTTVQMAVGDALAVALLDARGFAADDFARSHPAGSLGRRLLVLVRDVMRTGDDLPQVGLDAPLVEVLREMSAKRLGLSAVVDASGRVQGVFTDGDLRRLLERGDGAGWSSLRAGEVMRPGPRSVSAQALAADAAALMERHSISALLVLDNDGRLQGVLGHHDLMQAKVI</sequence>